<organism evidence="2 3">
    <name type="scientific">Pseudocercospora fuligena</name>
    <dbReference type="NCBI Taxonomy" id="685502"/>
    <lineage>
        <taxon>Eukaryota</taxon>
        <taxon>Fungi</taxon>
        <taxon>Dikarya</taxon>
        <taxon>Ascomycota</taxon>
        <taxon>Pezizomycotina</taxon>
        <taxon>Dothideomycetes</taxon>
        <taxon>Dothideomycetidae</taxon>
        <taxon>Mycosphaerellales</taxon>
        <taxon>Mycosphaerellaceae</taxon>
        <taxon>Pseudocercospora</taxon>
    </lineage>
</organism>
<name>A0A8H6RST1_9PEZI</name>
<accession>A0A8H6RST1</accession>
<keyword evidence="3" id="KW-1185">Reference proteome</keyword>
<evidence type="ECO:0000256" key="1">
    <source>
        <dbReference type="SAM" id="MobiDB-lite"/>
    </source>
</evidence>
<feature type="compositionally biased region" description="Low complexity" evidence="1">
    <location>
        <begin position="80"/>
        <end position="89"/>
    </location>
</feature>
<comment type="caution">
    <text evidence="2">The sequence shown here is derived from an EMBL/GenBank/DDBJ whole genome shotgun (WGS) entry which is preliminary data.</text>
</comment>
<reference evidence="2" key="1">
    <citation type="submission" date="2020-04" db="EMBL/GenBank/DDBJ databases">
        <title>Draft genome resource of the tomato pathogen Pseudocercospora fuligena.</title>
        <authorList>
            <person name="Zaccaron A."/>
        </authorList>
    </citation>
    <scope>NUCLEOTIDE SEQUENCE</scope>
    <source>
        <strain evidence="2">PF001</strain>
    </source>
</reference>
<protein>
    <submittedName>
        <fullName evidence="2">Uncharacterized protein</fullName>
    </submittedName>
</protein>
<evidence type="ECO:0000313" key="3">
    <source>
        <dbReference type="Proteomes" id="UP000660729"/>
    </source>
</evidence>
<dbReference type="EMBL" id="JABCIY010000007">
    <property type="protein sequence ID" value="KAF7197761.1"/>
    <property type="molecule type" value="Genomic_DNA"/>
</dbReference>
<evidence type="ECO:0000313" key="2">
    <source>
        <dbReference type="EMBL" id="KAF7197761.1"/>
    </source>
</evidence>
<feature type="region of interest" description="Disordered" evidence="1">
    <location>
        <begin position="1"/>
        <end position="107"/>
    </location>
</feature>
<feature type="compositionally biased region" description="Polar residues" evidence="1">
    <location>
        <begin position="1"/>
        <end position="13"/>
    </location>
</feature>
<dbReference type="AlphaFoldDB" id="A0A8H6RST1"/>
<gene>
    <name evidence="2" type="ORF">HII31_00850</name>
</gene>
<sequence length="134" mass="14130">MPVTTRKATTTAQKGRASTGRSSIPALKKSKVSKGHDKTVWSPSKGIKFGPAPRKTSKVDSTPRPGILKGSVSADRRRSSSAVAGASKSPTSPPIYGGSTGWPSTRRPVGEELDEIYKILADMAARVQRIASVL</sequence>
<proteinExistence type="predicted"/>
<dbReference type="Proteomes" id="UP000660729">
    <property type="component" value="Unassembled WGS sequence"/>
</dbReference>